<comment type="similarity">
    <text evidence="2">Belongs to the sirtuin family. Class I subfamily.</text>
</comment>
<dbReference type="AlphaFoldDB" id="A0A8H5LT52"/>
<dbReference type="Proteomes" id="UP000559256">
    <property type="component" value="Unassembled WGS sequence"/>
</dbReference>
<feature type="binding site" evidence="6">
    <location>
        <position position="186"/>
    </location>
    <ligand>
        <name>Zn(2+)</name>
        <dbReference type="ChEBI" id="CHEBI:29105"/>
    </ligand>
</feature>
<evidence type="ECO:0000256" key="1">
    <source>
        <dbReference type="ARBA" id="ARBA00004173"/>
    </source>
</evidence>
<protein>
    <recommendedName>
        <fullName evidence="7">Deacetylase sirtuin-type domain-containing protein</fullName>
    </recommendedName>
</protein>
<gene>
    <name evidence="8" type="ORF">D9758_002926</name>
</gene>
<dbReference type="InterPro" id="IPR029035">
    <property type="entry name" value="DHS-like_NAD/FAD-binding_dom"/>
</dbReference>
<dbReference type="InterPro" id="IPR026590">
    <property type="entry name" value="Ssirtuin_cat_dom"/>
</dbReference>
<reference evidence="8 9" key="1">
    <citation type="journal article" date="2020" name="ISME J.">
        <title>Uncovering the hidden diversity of litter-decomposition mechanisms in mushroom-forming fungi.</title>
        <authorList>
            <person name="Floudas D."/>
            <person name="Bentzer J."/>
            <person name="Ahren D."/>
            <person name="Johansson T."/>
            <person name="Persson P."/>
            <person name="Tunlid A."/>
        </authorList>
    </citation>
    <scope>NUCLEOTIDE SEQUENCE [LARGE SCALE GENOMIC DNA]</scope>
    <source>
        <strain evidence="8 9">CBS 291.85</strain>
    </source>
</reference>
<organism evidence="8 9">
    <name type="scientific">Tetrapyrgos nigripes</name>
    <dbReference type="NCBI Taxonomy" id="182062"/>
    <lineage>
        <taxon>Eukaryota</taxon>
        <taxon>Fungi</taxon>
        <taxon>Dikarya</taxon>
        <taxon>Basidiomycota</taxon>
        <taxon>Agaricomycotina</taxon>
        <taxon>Agaricomycetes</taxon>
        <taxon>Agaricomycetidae</taxon>
        <taxon>Agaricales</taxon>
        <taxon>Marasmiineae</taxon>
        <taxon>Marasmiaceae</taxon>
        <taxon>Tetrapyrgos</taxon>
    </lineage>
</organism>
<dbReference type="InterPro" id="IPR026591">
    <property type="entry name" value="Sirtuin_cat_small_dom_sf"/>
</dbReference>
<evidence type="ECO:0000256" key="5">
    <source>
        <dbReference type="ARBA" id="ARBA00023128"/>
    </source>
</evidence>
<dbReference type="GO" id="GO:0005634">
    <property type="term" value="C:nucleus"/>
    <property type="evidence" value="ECO:0007669"/>
    <property type="project" value="TreeGrafter"/>
</dbReference>
<dbReference type="PANTHER" id="PTHR11085">
    <property type="entry name" value="NAD-DEPENDENT PROTEIN DEACYLASE SIRTUIN-5, MITOCHONDRIAL-RELATED"/>
    <property type="match status" value="1"/>
</dbReference>
<proteinExistence type="inferred from homology"/>
<keyword evidence="4" id="KW-0520">NAD</keyword>
<sequence length="278" mass="30655">MPDTDYSSFKKALAESKNIVVLAGAGFSAASGIPTFRGAGGFWRQYQATDLATPEAFQRDPVLVWQFYQYRRQIVMKAEPNPAHRIVAQLCSSSSKLAKIAPLATSFRLMTQNIDNLSTRALPDGVSPSALPIEIHGNLFQAKCTVCGLTEENHQFELADSWDKNQEQEQDADTQVKPTVKDLPHCRQCGGLLRPDVVWFGEEPHRLDETADIITKECDFLIVVGTTGAVTPCGIFPDLVRDAGGQVAVFNLETTYNDRQANFIFRGPCEETLVEALS</sequence>
<keyword evidence="3" id="KW-0808">Transferase</keyword>
<comment type="caution">
    <text evidence="8">The sequence shown here is derived from an EMBL/GenBank/DDBJ whole genome shotgun (WGS) entry which is preliminary data.</text>
</comment>
<dbReference type="OrthoDB" id="424302at2759"/>
<dbReference type="GO" id="GO:0046872">
    <property type="term" value="F:metal ion binding"/>
    <property type="evidence" value="ECO:0007669"/>
    <property type="project" value="UniProtKB-KW"/>
</dbReference>
<name>A0A8H5LT52_9AGAR</name>
<feature type="active site" description="Proton acceptor" evidence="6">
    <location>
        <position position="136"/>
    </location>
</feature>
<keyword evidence="9" id="KW-1185">Reference proteome</keyword>
<dbReference type="PANTHER" id="PTHR11085:SF10">
    <property type="entry name" value="NAD-DEPENDENT PROTEIN DEACYLASE SIRTUIN-5, MITOCHONDRIAL-RELATED"/>
    <property type="match status" value="1"/>
</dbReference>
<keyword evidence="6" id="KW-0862">Zinc</keyword>
<dbReference type="GO" id="GO:0017136">
    <property type="term" value="F:histone deacetylase activity, NAD-dependent"/>
    <property type="evidence" value="ECO:0007669"/>
    <property type="project" value="TreeGrafter"/>
</dbReference>
<accession>A0A8H5LT52</accession>
<dbReference type="EMBL" id="JAACJM010000014">
    <property type="protein sequence ID" value="KAF5369065.1"/>
    <property type="molecule type" value="Genomic_DNA"/>
</dbReference>
<dbReference type="InterPro" id="IPR003000">
    <property type="entry name" value="Sirtuin"/>
</dbReference>
<keyword evidence="5" id="KW-0496">Mitochondrion</keyword>
<dbReference type="GO" id="GO:0005739">
    <property type="term" value="C:mitochondrion"/>
    <property type="evidence" value="ECO:0007669"/>
    <property type="project" value="UniProtKB-SubCell"/>
</dbReference>
<dbReference type="Gene3D" id="3.40.50.1220">
    <property type="entry name" value="TPP-binding domain"/>
    <property type="match status" value="1"/>
</dbReference>
<dbReference type="InterPro" id="IPR050134">
    <property type="entry name" value="NAD-dep_sirtuin_deacylases"/>
</dbReference>
<dbReference type="SUPFAM" id="SSF52467">
    <property type="entry name" value="DHS-like NAD/FAD-binding domain"/>
    <property type="match status" value="1"/>
</dbReference>
<evidence type="ECO:0000256" key="2">
    <source>
        <dbReference type="ARBA" id="ARBA00006924"/>
    </source>
</evidence>
<comment type="subcellular location">
    <subcellularLocation>
        <location evidence="1">Mitochondrion</location>
    </subcellularLocation>
</comment>
<evidence type="ECO:0000256" key="4">
    <source>
        <dbReference type="ARBA" id="ARBA00023027"/>
    </source>
</evidence>
<keyword evidence="6" id="KW-0479">Metal-binding</keyword>
<feature type="binding site" evidence="6">
    <location>
        <position position="189"/>
    </location>
    <ligand>
        <name>Zn(2+)</name>
        <dbReference type="ChEBI" id="CHEBI:29105"/>
    </ligand>
</feature>
<evidence type="ECO:0000259" key="7">
    <source>
        <dbReference type="PROSITE" id="PS50305"/>
    </source>
</evidence>
<evidence type="ECO:0000256" key="6">
    <source>
        <dbReference type="PROSITE-ProRule" id="PRU00236"/>
    </source>
</evidence>
<dbReference type="Pfam" id="PF02146">
    <property type="entry name" value="SIR2"/>
    <property type="match status" value="1"/>
</dbReference>
<evidence type="ECO:0000313" key="9">
    <source>
        <dbReference type="Proteomes" id="UP000559256"/>
    </source>
</evidence>
<dbReference type="GO" id="GO:0070403">
    <property type="term" value="F:NAD+ binding"/>
    <property type="evidence" value="ECO:0007669"/>
    <property type="project" value="InterPro"/>
</dbReference>
<dbReference type="Gene3D" id="3.30.1600.10">
    <property type="entry name" value="SIR2/SIRT2 'Small Domain"/>
    <property type="match status" value="1"/>
</dbReference>
<evidence type="ECO:0000313" key="8">
    <source>
        <dbReference type="EMBL" id="KAF5369065.1"/>
    </source>
</evidence>
<feature type="binding site" evidence="6">
    <location>
        <position position="144"/>
    </location>
    <ligand>
        <name>Zn(2+)</name>
        <dbReference type="ChEBI" id="CHEBI:29105"/>
    </ligand>
</feature>
<evidence type="ECO:0000256" key="3">
    <source>
        <dbReference type="ARBA" id="ARBA00022679"/>
    </source>
</evidence>
<feature type="binding site" evidence="6">
    <location>
        <position position="147"/>
    </location>
    <ligand>
        <name>Zn(2+)</name>
        <dbReference type="ChEBI" id="CHEBI:29105"/>
    </ligand>
</feature>
<feature type="domain" description="Deacetylase sirtuin-type" evidence="7">
    <location>
        <begin position="1"/>
        <end position="278"/>
    </location>
</feature>
<dbReference type="PROSITE" id="PS50305">
    <property type="entry name" value="SIRTUIN"/>
    <property type="match status" value="1"/>
</dbReference>